<evidence type="ECO:0000256" key="1">
    <source>
        <dbReference type="ARBA" id="ARBA00005187"/>
    </source>
</evidence>
<name>A0A1M6GI53_9FLAO</name>
<comment type="pathway">
    <text evidence="1">Amino-acid biosynthesis; L-asparagine biosynthesis; L-asparagine from L-aspartate (L-Gln route): step 1/1.</text>
</comment>
<dbReference type="Pfam" id="PF00733">
    <property type="entry name" value="Asn_synthase"/>
    <property type="match status" value="1"/>
</dbReference>
<accession>A0A1M6GI53</accession>
<sequence length="461" mass="53957">MNKHIKTPIIPYRSDFVGEKHTLDLEAICVYAAVGFFLDTDTFYKELKTLRPFTDYVISEDNKRVIEEKPYFKWHYSPIERPFDQIVQEFAALFETIVADQSVGRKVILPLSGGLDSRTQAAALAHLKIETNSYSYSFSKGHDETKYSRKIAEVCGFPFQSWEVPKGYLWNVIEDLARINDCYSEFTHPRQMAFLDKYKELGDVFSLGHLGDLVFDDMGVDDKLPFESQVNHLFKIVIKKGGLTVGNMLWESWGLKGDFEQYIRTRIESLLSEIDIQESANAQIRAFKNIHWVPRWTNTNLSVFESQRPMELPYYDDRMCEFICTVPEKYLADRQIQIAYLKLRNPDLARITWEAQRPFNLYNYHLNKAPYNLPYRVIDKAKRTLKPHFTVQRNWELQFLGDDNQKQLKKWLFENPNFKNFVAPEVVTSILNKFNSDNAVTYSHPLSMLLTLSVFAKHNQL</sequence>
<gene>
    <name evidence="5" type="ORF">SAMN04487908_10990</name>
</gene>
<dbReference type="GO" id="GO:0004066">
    <property type="term" value="F:asparagine synthase (glutamine-hydrolyzing) activity"/>
    <property type="evidence" value="ECO:0007669"/>
    <property type="project" value="UniProtKB-EC"/>
</dbReference>
<evidence type="ECO:0000256" key="3">
    <source>
        <dbReference type="ARBA" id="ARBA00048741"/>
    </source>
</evidence>
<dbReference type="PANTHER" id="PTHR43284:SF1">
    <property type="entry name" value="ASPARAGINE SYNTHETASE"/>
    <property type="match status" value="1"/>
</dbReference>
<evidence type="ECO:0000313" key="5">
    <source>
        <dbReference type="EMBL" id="SHJ09647.1"/>
    </source>
</evidence>
<dbReference type="PANTHER" id="PTHR43284">
    <property type="entry name" value="ASPARAGINE SYNTHETASE (GLUTAMINE-HYDROLYZING)"/>
    <property type="match status" value="1"/>
</dbReference>
<organism evidence="5 6">
    <name type="scientific">Aequorivita viscosa</name>
    <dbReference type="NCBI Taxonomy" id="797419"/>
    <lineage>
        <taxon>Bacteria</taxon>
        <taxon>Pseudomonadati</taxon>
        <taxon>Bacteroidota</taxon>
        <taxon>Flavobacteriia</taxon>
        <taxon>Flavobacteriales</taxon>
        <taxon>Flavobacteriaceae</taxon>
        <taxon>Aequorivita</taxon>
    </lineage>
</organism>
<dbReference type="STRING" id="797419.SAMN05216556_11123"/>
<evidence type="ECO:0000256" key="2">
    <source>
        <dbReference type="ARBA" id="ARBA00012737"/>
    </source>
</evidence>
<reference evidence="6" key="1">
    <citation type="submission" date="2016-11" db="EMBL/GenBank/DDBJ databases">
        <authorList>
            <person name="Varghese N."/>
            <person name="Submissions S."/>
        </authorList>
    </citation>
    <scope>NUCLEOTIDE SEQUENCE [LARGE SCALE GENOMIC DNA]</scope>
    <source>
        <strain evidence="6">DSM 26349</strain>
    </source>
</reference>
<dbReference type="GO" id="GO:0006529">
    <property type="term" value="P:asparagine biosynthetic process"/>
    <property type="evidence" value="ECO:0007669"/>
    <property type="project" value="InterPro"/>
</dbReference>
<dbReference type="InterPro" id="IPR001962">
    <property type="entry name" value="Asn_synthase"/>
</dbReference>
<protein>
    <recommendedName>
        <fullName evidence="2">asparagine synthase (glutamine-hydrolyzing)</fullName>
        <ecNumber evidence="2">6.3.5.4</ecNumber>
    </recommendedName>
</protein>
<evidence type="ECO:0000313" key="6">
    <source>
        <dbReference type="Proteomes" id="UP000184172"/>
    </source>
</evidence>
<dbReference type="EC" id="6.3.5.4" evidence="2"/>
<evidence type="ECO:0000259" key="4">
    <source>
        <dbReference type="Pfam" id="PF00733"/>
    </source>
</evidence>
<dbReference type="EMBL" id="FQYV01000009">
    <property type="protein sequence ID" value="SHJ09647.1"/>
    <property type="molecule type" value="Genomic_DNA"/>
</dbReference>
<keyword evidence="6" id="KW-1185">Reference proteome</keyword>
<dbReference type="InterPro" id="IPR051786">
    <property type="entry name" value="ASN_synthetase/amidase"/>
</dbReference>
<proteinExistence type="predicted"/>
<dbReference type="InterPro" id="IPR014729">
    <property type="entry name" value="Rossmann-like_a/b/a_fold"/>
</dbReference>
<dbReference type="OrthoDB" id="693367at2"/>
<dbReference type="Gene3D" id="3.40.50.620">
    <property type="entry name" value="HUPs"/>
    <property type="match status" value="1"/>
</dbReference>
<feature type="domain" description="Asparagine synthetase" evidence="4">
    <location>
        <begin position="91"/>
        <end position="331"/>
    </location>
</feature>
<dbReference type="SUPFAM" id="SSF52402">
    <property type="entry name" value="Adenine nucleotide alpha hydrolases-like"/>
    <property type="match status" value="1"/>
</dbReference>
<dbReference type="RefSeq" id="WP_073217354.1">
    <property type="nucleotide sequence ID" value="NZ_FNNS01000011.1"/>
</dbReference>
<dbReference type="Proteomes" id="UP000184172">
    <property type="component" value="Unassembled WGS sequence"/>
</dbReference>
<dbReference type="AlphaFoldDB" id="A0A1M6GI53"/>
<comment type="catalytic activity">
    <reaction evidence="3">
        <text>L-aspartate + L-glutamine + ATP + H2O = L-asparagine + L-glutamate + AMP + diphosphate + H(+)</text>
        <dbReference type="Rhea" id="RHEA:12228"/>
        <dbReference type="ChEBI" id="CHEBI:15377"/>
        <dbReference type="ChEBI" id="CHEBI:15378"/>
        <dbReference type="ChEBI" id="CHEBI:29985"/>
        <dbReference type="ChEBI" id="CHEBI:29991"/>
        <dbReference type="ChEBI" id="CHEBI:30616"/>
        <dbReference type="ChEBI" id="CHEBI:33019"/>
        <dbReference type="ChEBI" id="CHEBI:58048"/>
        <dbReference type="ChEBI" id="CHEBI:58359"/>
        <dbReference type="ChEBI" id="CHEBI:456215"/>
        <dbReference type="EC" id="6.3.5.4"/>
    </reaction>
</comment>